<evidence type="ECO:0000256" key="5">
    <source>
        <dbReference type="RuleBase" id="RU362118"/>
    </source>
</evidence>
<dbReference type="GO" id="GO:0005737">
    <property type="term" value="C:cytoplasm"/>
    <property type="evidence" value="ECO:0007669"/>
    <property type="project" value="TreeGrafter"/>
</dbReference>
<dbReference type="GO" id="GO:0016846">
    <property type="term" value="F:carbon-sulfur lyase activity"/>
    <property type="evidence" value="ECO:0007669"/>
    <property type="project" value="TreeGrafter"/>
</dbReference>
<dbReference type="FunFam" id="3.90.1150.10:FF:000033">
    <property type="entry name" value="Cystathionine gamma-synthase"/>
    <property type="match status" value="1"/>
</dbReference>
<dbReference type="Gene3D" id="3.40.640.10">
    <property type="entry name" value="Type I PLP-dependent aspartate aminotransferase-like (Major domain)"/>
    <property type="match status" value="1"/>
</dbReference>
<dbReference type="PIRSF" id="PIRSF001434">
    <property type="entry name" value="CGS"/>
    <property type="match status" value="1"/>
</dbReference>
<accession>A0A1G7KWT5</accession>
<feature type="modified residue" description="N6-(pyridoxal phosphate)lysine" evidence="4">
    <location>
        <position position="203"/>
    </location>
</feature>
<dbReference type="Pfam" id="PF01053">
    <property type="entry name" value="Cys_Met_Meta_PP"/>
    <property type="match status" value="1"/>
</dbReference>
<dbReference type="GO" id="GO:0019346">
    <property type="term" value="P:transsulfuration"/>
    <property type="evidence" value="ECO:0007669"/>
    <property type="project" value="InterPro"/>
</dbReference>
<dbReference type="InterPro" id="IPR015422">
    <property type="entry name" value="PyrdxlP-dep_Trfase_small"/>
</dbReference>
<organism evidence="6 7">
    <name type="scientific">Terriglobus roseus</name>
    <dbReference type="NCBI Taxonomy" id="392734"/>
    <lineage>
        <taxon>Bacteria</taxon>
        <taxon>Pseudomonadati</taxon>
        <taxon>Acidobacteriota</taxon>
        <taxon>Terriglobia</taxon>
        <taxon>Terriglobales</taxon>
        <taxon>Acidobacteriaceae</taxon>
        <taxon>Terriglobus</taxon>
    </lineage>
</organism>
<evidence type="ECO:0000256" key="4">
    <source>
        <dbReference type="PIRSR" id="PIRSR001434-2"/>
    </source>
</evidence>
<proteinExistence type="inferred from homology"/>
<dbReference type="RefSeq" id="WP_156785105.1">
    <property type="nucleotide sequence ID" value="NZ_LT629690.1"/>
</dbReference>
<dbReference type="AlphaFoldDB" id="A0A1G7KWT5"/>
<dbReference type="PANTHER" id="PTHR11808">
    <property type="entry name" value="TRANS-SULFURATION ENZYME FAMILY MEMBER"/>
    <property type="match status" value="1"/>
</dbReference>
<dbReference type="Proteomes" id="UP000182427">
    <property type="component" value="Chromosome I"/>
</dbReference>
<dbReference type="InterPro" id="IPR015424">
    <property type="entry name" value="PyrdxlP-dep_Trfase"/>
</dbReference>
<dbReference type="PROSITE" id="PS00868">
    <property type="entry name" value="CYS_MET_METAB_PP"/>
    <property type="match status" value="1"/>
</dbReference>
<gene>
    <name evidence="6" type="ORF">SAMN05444167_2337</name>
</gene>
<reference evidence="6 7" key="1">
    <citation type="submission" date="2016-10" db="EMBL/GenBank/DDBJ databases">
        <authorList>
            <person name="de Groot N.N."/>
        </authorList>
    </citation>
    <scope>NUCLEOTIDE SEQUENCE [LARGE SCALE GENOMIC DNA]</scope>
    <source>
        <strain evidence="6 7">GAS232</strain>
    </source>
</reference>
<dbReference type="GO" id="GO:0030170">
    <property type="term" value="F:pyridoxal phosphate binding"/>
    <property type="evidence" value="ECO:0007669"/>
    <property type="project" value="InterPro"/>
</dbReference>
<evidence type="ECO:0000256" key="1">
    <source>
        <dbReference type="ARBA" id="ARBA00001933"/>
    </source>
</evidence>
<evidence type="ECO:0000256" key="2">
    <source>
        <dbReference type="ARBA" id="ARBA00009077"/>
    </source>
</evidence>
<dbReference type="InterPro" id="IPR000277">
    <property type="entry name" value="Cys/Met-Metab_PyrdxlP-dep_enz"/>
</dbReference>
<keyword evidence="3 4" id="KW-0663">Pyridoxal phosphate</keyword>
<sequence>MSDRPDFDPSTLVIHSNRSYEKQSNSILFPIHQTATYIHESVGVTKGYGYTRGANPTVNALEQAIAAVEGTASALCFRSGMSAITTLCFGLLKAGDHVLLSDVIYGGTARLFHQVLGHFGVAYDFVDTASVEATEKAIRPETRLLFLETPANPTLKISDVRALSDMAHRHENILVAVDNTFLTPLLQNCLELGADISMMSTTKYIDGHNATLGGSLATHDEANTERLRFVRKIIGSIQAPFDSWLALQGIKTLPARLAMHCNHAMQIAEWLEKHAHVARVNYPGLESFPQHALAAKQQKGFGGMMSFELKATTEQTLHFIEALKLCTCAESLGSVETLVTHPATASHCDMPLEERDRLGITDRLIRLSVGLESPKDLIADLEQAFKAIFG</sequence>
<evidence type="ECO:0000313" key="6">
    <source>
        <dbReference type="EMBL" id="SDF41544.1"/>
    </source>
</evidence>
<dbReference type="FunFam" id="3.40.640.10:FF:000009">
    <property type="entry name" value="Cystathionine gamma-synthase homolog"/>
    <property type="match status" value="1"/>
</dbReference>
<dbReference type="GO" id="GO:0009086">
    <property type="term" value="P:methionine biosynthetic process"/>
    <property type="evidence" value="ECO:0007669"/>
    <property type="project" value="UniProtKB-ARBA"/>
</dbReference>
<dbReference type="SUPFAM" id="SSF53383">
    <property type="entry name" value="PLP-dependent transferases"/>
    <property type="match status" value="1"/>
</dbReference>
<dbReference type="EMBL" id="LT629690">
    <property type="protein sequence ID" value="SDF41544.1"/>
    <property type="molecule type" value="Genomic_DNA"/>
</dbReference>
<dbReference type="OrthoDB" id="9803887at2"/>
<keyword evidence="7" id="KW-1185">Reference proteome</keyword>
<evidence type="ECO:0000256" key="3">
    <source>
        <dbReference type="ARBA" id="ARBA00022898"/>
    </source>
</evidence>
<comment type="similarity">
    <text evidence="2 5">Belongs to the trans-sulfuration enzymes family.</text>
</comment>
<dbReference type="CDD" id="cd00614">
    <property type="entry name" value="CGS_like"/>
    <property type="match status" value="1"/>
</dbReference>
<dbReference type="Gene3D" id="3.90.1150.10">
    <property type="entry name" value="Aspartate Aminotransferase, domain 1"/>
    <property type="match status" value="1"/>
</dbReference>
<evidence type="ECO:0000313" key="7">
    <source>
        <dbReference type="Proteomes" id="UP000182427"/>
    </source>
</evidence>
<dbReference type="InterPro" id="IPR054542">
    <property type="entry name" value="Cys_met_metab_PP"/>
</dbReference>
<keyword evidence="6" id="KW-0456">Lyase</keyword>
<protein>
    <submittedName>
        <fullName evidence="6">Cystathionine gamma-lyase</fullName>
    </submittedName>
</protein>
<name>A0A1G7KWT5_9BACT</name>
<dbReference type="InterPro" id="IPR015421">
    <property type="entry name" value="PyrdxlP-dep_Trfase_major"/>
</dbReference>
<comment type="cofactor">
    <cofactor evidence="1 5">
        <name>pyridoxal 5'-phosphate</name>
        <dbReference type="ChEBI" id="CHEBI:597326"/>
    </cofactor>
</comment>